<protein>
    <submittedName>
        <fullName evidence="1">Uncharacterized protein</fullName>
    </submittedName>
</protein>
<dbReference type="AlphaFoldDB" id="A0A2H3TF94"/>
<dbReference type="Proteomes" id="UP000219369">
    <property type="component" value="Unassembled WGS sequence"/>
</dbReference>
<sequence length="43" mass="4669">MTSIPIKSETLRHAHGSPRFVLTIVLNPFDDGMDELATSGNLS</sequence>
<proteinExistence type="predicted"/>
<reference evidence="2" key="1">
    <citation type="submission" date="2016-09" db="EMBL/GenBank/DDBJ databases">
        <authorList>
            <person name="Guldener U."/>
        </authorList>
    </citation>
    <scope>NUCLEOTIDE SEQUENCE [LARGE SCALE GENOMIC DNA]</scope>
    <source>
        <strain evidence="2">V64-1</strain>
    </source>
</reference>
<evidence type="ECO:0000313" key="1">
    <source>
        <dbReference type="EMBL" id="SCO87332.1"/>
    </source>
</evidence>
<gene>
    <name evidence="1" type="ORF">FRV6_11459</name>
</gene>
<accession>A0A2H3TF94</accession>
<dbReference type="EMBL" id="FMJY01000006">
    <property type="protein sequence ID" value="SCO87332.1"/>
    <property type="molecule type" value="Genomic_DNA"/>
</dbReference>
<evidence type="ECO:0000313" key="2">
    <source>
        <dbReference type="Proteomes" id="UP000219369"/>
    </source>
</evidence>
<organism evidence="1 2">
    <name type="scientific">Fusarium oxysporum</name>
    <name type="common">Fusarium vascular wilt</name>
    <dbReference type="NCBI Taxonomy" id="5507"/>
    <lineage>
        <taxon>Eukaryota</taxon>
        <taxon>Fungi</taxon>
        <taxon>Dikarya</taxon>
        <taxon>Ascomycota</taxon>
        <taxon>Pezizomycotina</taxon>
        <taxon>Sordariomycetes</taxon>
        <taxon>Hypocreomycetidae</taxon>
        <taxon>Hypocreales</taxon>
        <taxon>Nectriaceae</taxon>
        <taxon>Fusarium</taxon>
        <taxon>Fusarium oxysporum species complex</taxon>
    </lineage>
</organism>
<name>A0A2H3TF94_FUSOX</name>